<proteinExistence type="predicted"/>
<dbReference type="FunCoup" id="A0A7M7HLK7">
    <property type="interactions" value="223"/>
</dbReference>
<name>A0A7M7HLK7_STRPU</name>
<dbReference type="OMA" id="HLVPANT"/>
<dbReference type="CTD" id="80820"/>
<dbReference type="Gene3D" id="1.10.150.280">
    <property type="entry name" value="AF1531-like domain"/>
    <property type="match status" value="1"/>
</dbReference>
<dbReference type="OrthoDB" id="6237065at2759"/>
<dbReference type="SUPFAM" id="SSF47781">
    <property type="entry name" value="RuvA domain 2-like"/>
    <property type="match status" value="2"/>
</dbReference>
<feature type="domain" description="Helix-hairpin-helix DNA-binding motif class 1" evidence="3">
    <location>
        <begin position="89"/>
        <end position="108"/>
    </location>
</feature>
<dbReference type="Gene3D" id="1.10.150.320">
    <property type="entry name" value="Photosystem II 12 kDa extrinsic protein"/>
    <property type="match status" value="1"/>
</dbReference>
<dbReference type="PANTHER" id="PTHR21180">
    <property type="entry name" value="ENDONUCLEASE/EXONUCLEASE/PHOSPHATASE FAMILY DOMAIN-CONTAINING PROTEIN 1"/>
    <property type="match status" value="1"/>
</dbReference>
<sequence length="567" mass="62860">MGMVTSCCGRRPKKSRLHSEHDLMSPNKKRPRRDISATYSANDFVMTLDQLNINQATEEELMTLPTITRNIARNIIQYRNHIGGFRKAEDLALVSGVGANKLALIRMEIYCGKYDPGSYSTPSSSRKSSHRLNALLKQSSEIKVDVNKATATDLCKVSGIGTDLAQRIVEYRNEVGQYKFLTDVSKVPEIGTYYFEKIRHCLTIDDNESTCSTSTTVSIIEDFSSDSLPILRDRERPNGTLPSGFGGSKKVHVTSATQTDNVSMPTPFATIPRRKGRMMVRRTPSHRIGRVRVASWNLQKLSLEKIRNPGVREVICMTLLENGLSLLACQDIVDSTALDEICAELNNPSLGPVKAWSGHRGAWTCITAYSEDKQGQSAGTCGYLWDTSQHVRLKHSYRLKPSSNRTISTPSAGRVPFLGRFAVLHAEIAILNVPFPADDQINNDDDDDILSVEAIGRTIEQYFPDKESMIIASDNFPGHDFSDLSPLTSCGFIHVSPKGQMPNGVDHSPDLKHTNNLFFSNELQKCFRGSCGVIKEGLSHPLIPAGWTWGGLVSDHSLAWAELIFQL</sequence>
<dbReference type="GeneID" id="579292"/>
<reference evidence="5" key="1">
    <citation type="submission" date="2015-02" db="EMBL/GenBank/DDBJ databases">
        <title>Genome sequencing for Strongylocentrotus purpuratus.</title>
        <authorList>
            <person name="Murali S."/>
            <person name="Liu Y."/>
            <person name="Vee V."/>
            <person name="English A."/>
            <person name="Wang M."/>
            <person name="Skinner E."/>
            <person name="Han Y."/>
            <person name="Muzny D.M."/>
            <person name="Worley K.C."/>
            <person name="Gibbs R.A."/>
        </authorList>
    </citation>
    <scope>NUCLEOTIDE SEQUENCE</scope>
</reference>
<feature type="region of interest" description="Disordered" evidence="2">
    <location>
        <begin position="1"/>
        <end position="32"/>
    </location>
</feature>
<evidence type="ECO:0000313" key="5">
    <source>
        <dbReference type="Proteomes" id="UP000007110"/>
    </source>
</evidence>
<feature type="domain" description="Helix-hairpin-helix DNA-binding motif class 1" evidence="3">
    <location>
        <begin position="152"/>
        <end position="171"/>
    </location>
</feature>
<dbReference type="SUPFAM" id="SSF56219">
    <property type="entry name" value="DNase I-like"/>
    <property type="match status" value="1"/>
</dbReference>
<dbReference type="Gene3D" id="3.60.10.10">
    <property type="entry name" value="Endonuclease/exonuclease/phosphatase"/>
    <property type="match status" value="1"/>
</dbReference>
<dbReference type="InterPro" id="IPR010994">
    <property type="entry name" value="RuvA_2-like"/>
</dbReference>
<protein>
    <recommendedName>
        <fullName evidence="1">Endonuclease/exonuclease/phosphatase family domain-containing protein 1</fullName>
    </recommendedName>
</protein>
<keyword evidence="5" id="KW-1185">Reference proteome</keyword>
<accession>A0A7M7HLK7</accession>
<dbReference type="EnsemblMetazoa" id="XM_011672247">
    <property type="protein sequence ID" value="XP_011670549"/>
    <property type="gene ID" value="LOC579292"/>
</dbReference>
<dbReference type="RefSeq" id="XP_011670549.1">
    <property type="nucleotide sequence ID" value="XM_011672247.2"/>
</dbReference>
<dbReference type="Proteomes" id="UP000007110">
    <property type="component" value="Unassembled WGS sequence"/>
</dbReference>
<dbReference type="GO" id="GO:0005886">
    <property type="term" value="C:plasma membrane"/>
    <property type="evidence" value="ECO:0000318"/>
    <property type="project" value="GO_Central"/>
</dbReference>
<dbReference type="KEGG" id="spu:579292"/>
<dbReference type="GO" id="GO:0006281">
    <property type="term" value="P:DNA repair"/>
    <property type="evidence" value="ECO:0007669"/>
    <property type="project" value="InterPro"/>
</dbReference>
<dbReference type="AlphaFoldDB" id="A0A7M7HLK7"/>
<evidence type="ECO:0000256" key="1">
    <source>
        <dbReference type="ARBA" id="ARBA00015260"/>
    </source>
</evidence>
<evidence type="ECO:0000313" key="4">
    <source>
        <dbReference type="EnsemblMetazoa" id="XP_011670549"/>
    </source>
</evidence>
<evidence type="ECO:0000256" key="2">
    <source>
        <dbReference type="SAM" id="MobiDB-lite"/>
    </source>
</evidence>
<evidence type="ECO:0000259" key="3">
    <source>
        <dbReference type="SMART" id="SM00278"/>
    </source>
</evidence>
<dbReference type="InParanoid" id="A0A7M7HLK7"/>
<organism evidence="4 5">
    <name type="scientific">Strongylocentrotus purpuratus</name>
    <name type="common">Purple sea urchin</name>
    <dbReference type="NCBI Taxonomy" id="7668"/>
    <lineage>
        <taxon>Eukaryota</taxon>
        <taxon>Metazoa</taxon>
        <taxon>Echinodermata</taxon>
        <taxon>Eleutherozoa</taxon>
        <taxon>Echinozoa</taxon>
        <taxon>Echinoidea</taxon>
        <taxon>Euechinoidea</taxon>
        <taxon>Echinacea</taxon>
        <taxon>Camarodonta</taxon>
        <taxon>Echinidea</taxon>
        <taxon>Strongylocentrotidae</taxon>
        <taxon>Strongylocentrotus</taxon>
    </lineage>
</organism>
<dbReference type="PANTHER" id="PTHR21180:SF32">
    <property type="entry name" value="ENDONUCLEASE_EXONUCLEASE_PHOSPHATASE FAMILY DOMAIN-CONTAINING PROTEIN 1"/>
    <property type="match status" value="1"/>
</dbReference>
<dbReference type="InterPro" id="IPR036691">
    <property type="entry name" value="Endo/exonu/phosph_ase_sf"/>
</dbReference>
<dbReference type="InterPro" id="IPR003583">
    <property type="entry name" value="Hlx-hairpin-Hlx_DNA-bd_motif"/>
</dbReference>
<reference evidence="4" key="2">
    <citation type="submission" date="2021-01" db="UniProtKB">
        <authorList>
            <consortium name="EnsemblMetazoa"/>
        </authorList>
    </citation>
    <scope>IDENTIFICATION</scope>
</reference>
<dbReference type="Pfam" id="PF12836">
    <property type="entry name" value="HHH_3"/>
    <property type="match status" value="2"/>
</dbReference>
<dbReference type="GO" id="GO:0003677">
    <property type="term" value="F:DNA binding"/>
    <property type="evidence" value="ECO:0007669"/>
    <property type="project" value="InterPro"/>
</dbReference>
<dbReference type="InterPro" id="IPR051675">
    <property type="entry name" value="Endo/Exo/Phosphatase_dom_1"/>
</dbReference>
<dbReference type="SMART" id="SM00278">
    <property type="entry name" value="HhH1"/>
    <property type="match status" value="3"/>
</dbReference>
<feature type="domain" description="Helix-hairpin-helix DNA-binding motif class 1" evidence="3">
    <location>
        <begin position="59"/>
        <end position="78"/>
    </location>
</feature>